<keyword evidence="3" id="KW-1185">Reference proteome</keyword>
<organism evidence="2 3">
    <name type="scientific">Labilibaculum filiforme</name>
    <dbReference type="NCBI Taxonomy" id="1940526"/>
    <lineage>
        <taxon>Bacteria</taxon>
        <taxon>Pseudomonadati</taxon>
        <taxon>Bacteroidota</taxon>
        <taxon>Bacteroidia</taxon>
        <taxon>Marinilabiliales</taxon>
        <taxon>Marinifilaceae</taxon>
        <taxon>Labilibaculum</taxon>
    </lineage>
</organism>
<dbReference type="Proteomes" id="UP000233535">
    <property type="component" value="Unassembled WGS sequence"/>
</dbReference>
<accession>A0A2N3I0Y2</accession>
<dbReference type="EMBL" id="MVDD01000004">
    <property type="protein sequence ID" value="PKQ63978.1"/>
    <property type="molecule type" value="Genomic_DNA"/>
</dbReference>
<protein>
    <submittedName>
        <fullName evidence="2">Uncharacterized protein</fullName>
    </submittedName>
</protein>
<name>A0A2N3I0Y2_9BACT</name>
<dbReference type="Gene3D" id="1.25.40.10">
    <property type="entry name" value="Tetratricopeptide repeat domain"/>
    <property type="match status" value="1"/>
</dbReference>
<sequence length="228" mass="25839">MGKEAKKKVVKIETYESLKAMYYSGRVKPSLNKIIVALEKDPENLALLLLACQCLERTKDIDTLCSYADAVIKLDSKIAAGYYFKGVALQNTKGKEQEALKNFNEALLLDPENTIYLKSKASTHFSLYTDYHLPLQFAEKHRVKTEESLFKVVELIEGKENPDYQELLTIADVLVLLSKGVRAKRYYIQAVDAYTASEASNQDKNIYKDIIKAQNACIKLLDKNIEDV</sequence>
<dbReference type="SUPFAM" id="SSF48452">
    <property type="entry name" value="TPR-like"/>
    <property type="match status" value="1"/>
</dbReference>
<dbReference type="PROSITE" id="PS50005">
    <property type="entry name" value="TPR"/>
    <property type="match status" value="1"/>
</dbReference>
<gene>
    <name evidence="2" type="ORF">BZG02_08170</name>
</gene>
<dbReference type="InterPro" id="IPR019734">
    <property type="entry name" value="TPR_rpt"/>
</dbReference>
<feature type="repeat" description="TPR" evidence="1">
    <location>
        <begin position="80"/>
        <end position="113"/>
    </location>
</feature>
<proteinExistence type="predicted"/>
<dbReference type="RefSeq" id="WP_101260926.1">
    <property type="nucleotide sequence ID" value="NZ_MVDD01000004.1"/>
</dbReference>
<keyword evidence="1" id="KW-0802">TPR repeat</keyword>
<evidence type="ECO:0000313" key="3">
    <source>
        <dbReference type="Proteomes" id="UP000233535"/>
    </source>
</evidence>
<dbReference type="OrthoDB" id="978273at2"/>
<evidence type="ECO:0000313" key="2">
    <source>
        <dbReference type="EMBL" id="PKQ63978.1"/>
    </source>
</evidence>
<evidence type="ECO:0000256" key="1">
    <source>
        <dbReference type="PROSITE-ProRule" id="PRU00339"/>
    </source>
</evidence>
<comment type="caution">
    <text evidence="2">The sequence shown here is derived from an EMBL/GenBank/DDBJ whole genome shotgun (WGS) entry which is preliminary data.</text>
</comment>
<reference evidence="2 3" key="1">
    <citation type="journal article" date="2017" name="Front. Microbiol.">
        <title>Labilibaculum manganireducens gen. nov., sp. nov. and Labilibaculum filiforme sp. nov., Novel Bacteroidetes Isolated from Subsurface Sediments of the Baltic Sea.</title>
        <authorList>
            <person name="Vandieken V."/>
            <person name="Marshall I.P."/>
            <person name="Niemann H."/>
            <person name="Engelen B."/>
            <person name="Cypionka H."/>
        </authorList>
    </citation>
    <scope>NUCLEOTIDE SEQUENCE [LARGE SCALE GENOMIC DNA]</scope>
    <source>
        <strain evidence="2 3">59.16B</strain>
    </source>
</reference>
<dbReference type="InterPro" id="IPR011990">
    <property type="entry name" value="TPR-like_helical_dom_sf"/>
</dbReference>
<dbReference type="AlphaFoldDB" id="A0A2N3I0Y2"/>